<keyword evidence="1" id="KW-0645">Protease</keyword>
<keyword evidence="6" id="KW-1133">Transmembrane helix</keyword>
<evidence type="ECO:0000313" key="9">
    <source>
        <dbReference type="Proteomes" id="UP001500200"/>
    </source>
</evidence>
<keyword evidence="6" id="KW-0812">Transmembrane</keyword>
<reference evidence="9" key="1">
    <citation type="journal article" date="2019" name="Int. J. Syst. Evol. Microbiol.">
        <title>The Global Catalogue of Microorganisms (GCM) 10K type strain sequencing project: providing services to taxonomists for standard genome sequencing and annotation.</title>
        <authorList>
            <consortium name="The Broad Institute Genomics Platform"/>
            <consortium name="The Broad Institute Genome Sequencing Center for Infectious Disease"/>
            <person name="Wu L."/>
            <person name="Ma J."/>
        </authorList>
    </citation>
    <scope>NUCLEOTIDE SEQUENCE [LARGE SCALE GENOMIC DNA]</scope>
    <source>
        <strain evidence="9">JCM 18514</strain>
    </source>
</reference>
<sequence length="317" mass="32447">MGRRRTDLGEDLHSNYGYDGGPPPKRPSTALALFRNLMVVAVVAAVAVLVSGFLRGDPGITGLLPNLGPSAHATASTPGQDGAPGQAPQKAARAPDTPPPGLEEAGHPLGSPAKPAVASSSYKFLATNADGTPVGYSPCRPLHYVVNAALAPAGSEGLIADAIAKIAAATGLKFVDDGPSTENPSEKRKPYQPALYGDRWAPMLISWTTPEAAPALAGTVIGTGGSTMYSFGTGPKSYVSGSLDLDAPQITELLGVPGGAHYVSAVIQHELGHVVGLDHIEDPIQLMYPEIGAPDGLAAGDLNGLYKLHTAPCRSDL</sequence>
<feature type="compositionally biased region" description="Basic and acidic residues" evidence="5">
    <location>
        <begin position="1"/>
        <end position="13"/>
    </location>
</feature>
<feature type="region of interest" description="Disordered" evidence="5">
    <location>
        <begin position="1"/>
        <end position="24"/>
    </location>
</feature>
<organism evidence="8 9">
    <name type="scientific">Arthrobacter gyeryongensis</name>
    <dbReference type="NCBI Taxonomy" id="1650592"/>
    <lineage>
        <taxon>Bacteria</taxon>
        <taxon>Bacillati</taxon>
        <taxon>Actinomycetota</taxon>
        <taxon>Actinomycetes</taxon>
        <taxon>Micrococcales</taxon>
        <taxon>Micrococcaceae</taxon>
        <taxon>Arthrobacter</taxon>
    </lineage>
</organism>
<dbReference type="Pfam" id="PF00413">
    <property type="entry name" value="Peptidase_M10"/>
    <property type="match status" value="1"/>
</dbReference>
<keyword evidence="3" id="KW-0378">Hydrolase</keyword>
<feature type="region of interest" description="Disordered" evidence="5">
    <location>
        <begin position="71"/>
        <end position="114"/>
    </location>
</feature>
<dbReference type="SUPFAM" id="SSF55486">
    <property type="entry name" value="Metalloproteases ('zincins'), catalytic domain"/>
    <property type="match status" value="1"/>
</dbReference>
<proteinExistence type="predicted"/>
<evidence type="ECO:0000256" key="2">
    <source>
        <dbReference type="ARBA" id="ARBA00022723"/>
    </source>
</evidence>
<dbReference type="InterPro" id="IPR001818">
    <property type="entry name" value="Pept_M10_metallopeptidase"/>
</dbReference>
<keyword evidence="2" id="KW-0479">Metal-binding</keyword>
<dbReference type="Gene3D" id="3.40.390.10">
    <property type="entry name" value="Collagenase (Catalytic Domain)"/>
    <property type="match status" value="1"/>
</dbReference>
<dbReference type="InterPro" id="IPR024079">
    <property type="entry name" value="MetalloPept_cat_dom_sf"/>
</dbReference>
<feature type="transmembrane region" description="Helical" evidence="6">
    <location>
        <begin position="33"/>
        <end position="54"/>
    </location>
</feature>
<dbReference type="EMBL" id="BAABKK010000004">
    <property type="protein sequence ID" value="GAA5190095.1"/>
    <property type="molecule type" value="Genomic_DNA"/>
</dbReference>
<keyword evidence="6" id="KW-0472">Membrane</keyword>
<accession>A0ABP9S3K5</accession>
<name>A0ABP9S3K5_9MICC</name>
<evidence type="ECO:0000256" key="6">
    <source>
        <dbReference type="SAM" id="Phobius"/>
    </source>
</evidence>
<dbReference type="Proteomes" id="UP001500200">
    <property type="component" value="Unassembled WGS sequence"/>
</dbReference>
<evidence type="ECO:0000256" key="5">
    <source>
        <dbReference type="SAM" id="MobiDB-lite"/>
    </source>
</evidence>
<feature type="domain" description="Peptidase M10 metallopeptidase" evidence="7">
    <location>
        <begin position="261"/>
        <end position="308"/>
    </location>
</feature>
<protein>
    <recommendedName>
        <fullName evidence="7">Peptidase M10 metallopeptidase domain-containing protein</fullName>
    </recommendedName>
</protein>
<evidence type="ECO:0000256" key="3">
    <source>
        <dbReference type="ARBA" id="ARBA00022801"/>
    </source>
</evidence>
<evidence type="ECO:0000259" key="7">
    <source>
        <dbReference type="Pfam" id="PF00413"/>
    </source>
</evidence>
<keyword evidence="9" id="KW-1185">Reference proteome</keyword>
<comment type="caution">
    <text evidence="8">The sequence shown here is derived from an EMBL/GenBank/DDBJ whole genome shotgun (WGS) entry which is preliminary data.</text>
</comment>
<evidence type="ECO:0000256" key="1">
    <source>
        <dbReference type="ARBA" id="ARBA00022670"/>
    </source>
</evidence>
<gene>
    <name evidence="8" type="ORF">GCM10023346_06300</name>
</gene>
<evidence type="ECO:0000313" key="8">
    <source>
        <dbReference type="EMBL" id="GAA5190095.1"/>
    </source>
</evidence>
<keyword evidence="4" id="KW-0862">Zinc</keyword>
<evidence type="ECO:0000256" key="4">
    <source>
        <dbReference type="ARBA" id="ARBA00022833"/>
    </source>
</evidence>